<proteinExistence type="predicted"/>
<feature type="compositionally biased region" description="Basic and acidic residues" evidence="1">
    <location>
        <begin position="83"/>
        <end position="93"/>
    </location>
</feature>
<evidence type="ECO:0000313" key="3">
    <source>
        <dbReference type="Proteomes" id="UP001419268"/>
    </source>
</evidence>
<dbReference type="EMBL" id="JBBNAG010000002">
    <property type="protein sequence ID" value="KAK9157662.1"/>
    <property type="molecule type" value="Genomic_DNA"/>
</dbReference>
<comment type="caution">
    <text evidence="2">The sequence shown here is derived from an EMBL/GenBank/DDBJ whole genome shotgun (WGS) entry which is preliminary data.</text>
</comment>
<dbReference type="Proteomes" id="UP001419268">
    <property type="component" value="Unassembled WGS sequence"/>
</dbReference>
<feature type="region of interest" description="Disordered" evidence="1">
    <location>
        <begin position="74"/>
        <end position="111"/>
    </location>
</feature>
<dbReference type="AlphaFoldDB" id="A0AAP0KS28"/>
<reference evidence="2 3" key="1">
    <citation type="submission" date="2024-01" db="EMBL/GenBank/DDBJ databases">
        <title>Genome assemblies of Stephania.</title>
        <authorList>
            <person name="Yang L."/>
        </authorList>
    </citation>
    <scope>NUCLEOTIDE SEQUENCE [LARGE SCALE GENOMIC DNA]</scope>
    <source>
        <strain evidence="2">JXDWG</strain>
        <tissue evidence="2">Leaf</tissue>
    </source>
</reference>
<accession>A0AAP0KS28</accession>
<protein>
    <submittedName>
        <fullName evidence="2">Uncharacterized protein</fullName>
    </submittedName>
</protein>
<organism evidence="2 3">
    <name type="scientific">Stephania cephalantha</name>
    <dbReference type="NCBI Taxonomy" id="152367"/>
    <lineage>
        <taxon>Eukaryota</taxon>
        <taxon>Viridiplantae</taxon>
        <taxon>Streptophyta</taxon>
        <taxon>Embryophyta</taxon>
        <taxon>Tracheophyta</taxon>
        <taxon>Spermatophyta</taxon>
        <taxon>Magnoliopsida</taxon>
        <taxon>Ranunculales</taxon>
        <taxon>Menispermaceae</taxon>
        <taxon>Menispermoideae</taxon>
        <taxon>Cissampelideae</taxon>
        <taxon>Stephania</taxon>
    </lineage>
</organism>
<evidence type="ECO:0000313" key="2">
    <source>
        <dbReference type="EMBL" id="KAK9157662.1"/>
    </source>
</evidence>
<sequence length="111" mass="11619">MRRSVDRDAGKVARTAARCVQGATPRGATARRGDDIVAAWRGRWSWHGGAKADDATPAMAAIGSSRLVARRRRLSAMPGSGGDRQRCGADNGRHAAAASARDRYAGCGNDA</sequence>
<keyword evidence="3" id="KW-1185">Reference proteome</keyword>
<gene>
    <name evidence="2" type="ORF">Scep_004236</name>
</gene>
<name>A0AAP0KS28_9MAGN</name>
<evidence type="ECO:0000256" key="1">
    <source>
        <dbReference type="SAM" id="MobiDB-lite"/>
    </source>
</evidence>